<dbReference type="InParanoid" id="A0A067MZ05"/>
<dbReference type="OrthoDB" id="10249433at2759"/>
<dbReference type="PANTHER" id="PTHR12277:SF64">
    <property type="entry name" value="SUPERFAMILY HYDROLASE, PUTATIVE (AFU_ORTHOLOGUE AFUA_3G01760)-RELATED"/>
    <property type="match status" value="1"/>
</dbReference>
<protein>
    <recommendedName>
        <fullName evidence="1">Serine aminopeptidase S33 domain-containing protein</fullName>
    </recommendedName>
</protein>
<reference evidence="3" key="1">
    <citation type="journal article" date="2014" name="Proc. Natl. Acad. Sci. U.S.A.">
        <title>Extensive sampling of basidiomycete genomes demonstrates inadequacy of the white-rot/brown-rot paradigm for wood decay fungi.</title>
        <authorList>
            <person name="Riley R."/>
            <person name="Salamov A.A."/>
            <person name="Brown D.W."/>
            <person name="Nagy L.G."/>
            <person name="Floudas D."/>
            <person name="Held B.W."/>
            <person name="Levasseur A."/>
            <person name="Lombard V."/>
            <person name="Morin E."/>
            <person name="Otillar R."/>
            <person name="Lindquist E.A."/>
            <person name="Sun H."/>
            <person name="LaButti K.M."/>
            <person name="Schmutz J."/>
            <person name="Jabbour D."/>
            <person name="Luo H."/>
            <person name="Baker S.E."/>
            <person name="Pisabarro A.G."/>
            <person name="Walton J.D."/>
            <person name="Blanchette R.A."/>
            <person name="Henrissat B."/>
            <person name="Martin F."/>
            <person name="Cullen D."/>
            <person name="Hibbett D.S."/>
            <person name="Grigoriev I.V."/>
        </authorList>
    </citation>
    <scope>NUCLEOTIDE SEQUENCE [LARGE SCALE GENOMIC DNA]</scope>
    <source>
        <strain evidence="3">FD-172 SS1</strain>
    </source>
</reference>
<dbReference type="GO" id="GO:0016020">
    <property type="term" value="C:membrane"/>
    <property type="evidence" value="ECO:0007669"/>
    <property type="project" value="TreeGrafter"/>
</dbReference>
<evidence type="ECO:0000313" key="3">
    <source>
        <dbReference type="Proteomes" id="UP000027195"/>
    </source>
</evidence>
<evidence type="ECO:0000313" key="2">
    <source>
        <dbReference type="EMBL" id="KDQ20983.1"/>
    </source>
</evidence>
<dbReference type="Gene3D" id="3.40.50.1820">
    <property type="entry name" value="alpha/beta hydrolase"/>
    <property type="match status" value="1"/>
</dbReference>
<feature type="domain" description="Serine aminopeptidase S33" evidence="1">
    <location>
        <begin position="115"/>
        <end position="184"/>
    </location>
</feature>
<dbReference type="Proteomes" id="UP000027195">
    <property type="component" value="Unassembled WGS sequence"/>
</dbReference>
<dbReference type="HOGENOM" id="CLU_043841_0_0_1"/>
<proteinExistence type="predicted"/>
<dbReference type="InterPro" id="IPR029058">
    <property type="entry name" value="AB_hydrolase_fold"/>
</dbReference>
<gene>
    <name evidence="2" type="ORF">BOTBODRAFT_26993</name>
</gene>
<evidence type="ECO:0000259" key="1">
    <source>
        <dbReference type="Pfam" id="PF12146"/>
    </source>
</evidence>
<keyword evidence="3" id="KW-1185">Reference proteome</keyword>
<dbReference type="AlphaFoldDB" id="A0A067MZ05"/>
<dbReference type="PANTHER" id="PTHR12277">
    <property type="entry name" value="ALPHA/BETA HYDROLASE DOMAIN-CONTAINING PROTEIN"/>
    <property type="match status" value="1"/>
</dbReference>
<sequence length="302" mass="34423">MILFQRKIIYMGYAPPGARAETINPSDPLLQRMKWEEIDLESEEGVCLKGMVLQKQKQSTRASAPTIILYLQGNAGNTLHRLPVFEKLLNTTKTSDVAIFAVAPRSYWLSSSRTPSEKGFLQDYRSALLYAAKRWPHSPLVLYGHSLGGSVAVCLLSTLKLEPETRRIKGLILENAFISVPEMVRTLYPYRWLPYYHLGPFVWDRWDVLRAIKEAGKESLLRRIGQGMLIINSEKDEIVPLWMGDAMCNTVKASFRDTSGRPPTRRVIIPTALHENAWRRREWSVAVGAYLDECAEKDRNDS</sequence>
<dbReference type="InterPro" id="IPR022742">
    <property type="entry name" value="Hydrolase_4"/>
</dbReference>
<name>A0A067MZ05_BOTB1</name>
<dbReference type="Pfam" id="PF12146">
    <property type="entry name" value="Hydrolase_4"/>
    <property type="match status" value="1"/>
</dbReference>
<dbReference type="SUPFAM" id="SSF53474">
    <property type="entry name" value="alpha/beta-Hydrolases"/>
    <property type="match status" value="1"/>
</dbReference>
<accession>A0A067MZ05</accession>
<dbReference type="STRING" id="930990.A0A067MZ05"/>
<dbReference type="EMBL" id="KL198017">
    <property type="protein sequence ID" value="KDQ20983.1"/>
    <property type="molecule type" value="Genomic_DNA"/>
</dbReference>
<organism evidence="2 3">
    <name type="scientific">Botryobasidium botryosum (strain FD-172 SS1)</name>
    <dbReference type="NCBI Taxonomy" id="930990"/>
    <lineage>
        <taxon>Eukaryota</taxon>
        <taxon>Fungi</taxon>
        <taxon>Dikarya</taxon>
        <taxon>Basidiomycota</taxon>
        <taxon>Agaricomycotina</taxon>
        <taxon>Agaricomycetes</taxon>
        <taxon>Cantharellales</taxon>
        <taxon>Botryobasidiaceae</taxon>
        <taxon>Botryobasidium</taxon>
    </lineage>
</organism>
<dbReference type="GO" id="GO:0008474">
    <property type="term" value="F:palmitoyl-(protein) hydrolase activity"/>
    <property type="evidence" value="ECO:0007669"/>
    <property type="project" value="TreeGrafter"/>
</dbReference>